<protein>
    <recommendedName>
        <fullName evidence="6">ABC transmembrane type-1 domain-containing protein</fullName>
    </recommendedName>
</protein>
<evidence type="ECO:0000313" key="4">
    <source>
        <dbReference type="EMBL" id="KAF2243460.1"/>
    </source>
</evidence>
<gene>
    <name evidence="4" type="ORF">BU26DRAFT_118097</name>
</gene>
<keyword evidence="2" id="KW-1133">Transmembrane helix</keyword>
<evidence type="ECO:0000313" key="5">
    <source>
        <dbReference type="Proteomes" id="UP000800094"/>
    </source>
</evidence>
<reference evidence="4" key="1">
    <citation type="journal article" date="2020" name="Stud. Mycol.">
        <title>101 Dothideomycetes genomes: a test case for predicting lifestyles and emergence of pathogens.</title>
        <authorList>
            <person name="Haridas S."/>
            <person name="Albert R."/>
            <person name="Binder M."/>
            <person name="Bloem J."/>
            <person name="Labutti K."/>
            <person name="Salamov A."/>
            <person name="Andreopoulos B."/>
            <person name="Baker S."/>
            <person name="Barry K."/>
            <person name="Bills G."/>
            <person name="Bluhm B."/>
            <person name="Cannon C."/>
            <person name="Castanera R."/>
            <person name="Culley D."/>
            <person name="Daum C."/>
            <person name="Ezra D."/>
            <person name="Gonzalez J."/>
            <person name="Henrissat B."/>
            <person name="Kuo A."/>
            <person name="Liang C."/>
            <person name="Lipzen A."/>
            <person name="Lutzoni F."/>
            <person name="Magnuson J."/>
            <person name="Mondo S."/>
            <person name="Nolan M."/>
            <person name="Ohm R."/>
            <person name="Pangilinan J."/>
            <person name="Park H.-J."/>
            <person name="Ramirez L."/>
            <person name="Alfaro M."/>
            <person name="Sun H."/>
            <person name="Tritt A."/>
            <person name="Yoshinaga Y."/>
            <person name="Zwiers L.-H."/>
            <person name="Turgeon B."/>
            <person name="Goodwin S."/>
            <person name="Spatafora J."/>
            <person name="Crous P."/>
            <person name="Grigoriev I."/>
        </authorList>
    </citation>
    <scope>NUCLEOTIDE SEQUENCE</scope>
    <source>
        <strain evidence="4">CBS 122368</strain>
    </source>
</reference>
<dbReference type="EMBL" id="ML987205">
    <property type="protein sequence ID" value="KAF2243460.1"/>
    <property type="molecule type" value="Genomic_DNA"/>
</dbReference>
<dbReference type="Proteomes" id="UP000800094">
    <property type="component" value="Unassembled WGS sequence"/>
</dbReference>
<evidence type="ECO:0000256" key="3">
    <source>
        <dbReference type="SAM" id="SignalP"/>
    </source>
</evidence>
<feature type="compositionally biased region" description="Basic and acidic residues" evidence="1">
    <location>
        <begin position="374"/>
        <end position="390"/>
    </location>
</feature>
<evidence type="ECO:0000256" key="1">
    <source>
        <dbReference type="SAM" id="MobiDB-lite"/>
    </source>
</evidence>
<keyword evidence="2" id="KW-0472">Membrane</keyword>
<organism evidence="4 5">
    <name type="scientific">Trematosphaeria pertusa</name>
    <dbReference type="NCBI Taxonomy" id="390896"/>
    <lineage>
        <taxon>Eukaryota</taxon>
        <taxon>Fungi</taxon>
        <taxon>Dikarya</taxon>
        <taxon>Ascomycota</taxon>
        <taxon>Pezizomycotina</taxon>
        <taxon>Dothideomycetes</taxon>
        <taxon>Pleosporomycetidae</taxon>
        <taxon>Pleosporales</taxon>
        <taxon>Massarineae</taxon>
        <taxon>Trematosphaeriaceae</taxon>
        <taxon>Trematosphaeria</taxon>
    </lineage>
</organism>
<feature type="region of interest" description="Disordered" evidence="1">
    <location>
        <begin position="374"/>
        <end position="449"/>
    </location>
</feature>
<accession>A0A6A6I1J6</accession>
<dbReference type="AlphaFoldDB" id="A0A6A6I1J6"/>
<keyword evidence="3" id="KW-0732">Signal</keyword>
<feature type="transmembrane region" description="Helical" evidence="2">
    <location>
        <begin position="191"/>
        <end position="211"/>
    </location>
</feature>
<evidence type="ECO:0000256" key="2">
    <source>
        <dbReference type="SAM" id="Phobius"/>
    </source>
</evidence>
<dbReference type="GeneID" id="54572814"/>
<keyword evidence="5" id="KW-1185">Reference proteome</keyword>
<dbReference type="RefSeq" id="XP_033678464.1">
    <property type="nucleotide sequence ID" value="XM_033819484.1"/>
</dbReference>
<sequence length="449" mass="48728">MDRKYYGTVGATVTLLAALLFIPTPESKTVCANASSQPLASLIPVFMALGDPILRQALAVITGSSENSDYALPLSFSWLNYMLSALTNVFSGQRGLMPDPELDCTLMNMQSGESRKNRSWLLSRLVRNLEKQAGCGTSGLSVSIFYAGTGGRPSQVGSGLPTALFDVGNITALVQILVAAVPWCMYRDPTVLMLTAFGLTLSNLVVTMPVWRAEKFTARREGAKKGVYALMRGSGHRHVFIIRSLHSESLDLEELAVAAVTNYDWFGTGEGWVVCGVTVGWFIFTILAARLRAHAGYLLAAMALGTISTIFIASFPWTPRAHGIPATVDHTISHPNKAMDALQELEETYPGYGEKLLKTFFPGSLHPDEERWWAERKQKQEASKSIKDKSSNGLKYNVPDTPDSSPEVVGMDGGEDVPDVSEGKKEEGVRGECDGSVGRPENTVKLDAL</sequence>
<dbReference type="OrthoDB" id="1937642at2759"/>
<evidence type="ECO:0008006" key="6">
    <source>
        <dbReference type="Google" id="ProtNLM"/>
    </source>
</evidence>
<keyword evidence="2" id="KW-0812">Transmembrane</keyword>
<feature type="chain" id="PRO_5025553568" description="ABC transmembrane type-1 domain-containing protein" evidence="3">
    <location>
        <begin position="28"/>
        <end position="449"/>
    </location>
</feature>
<feature type="signal peptide" evidence="3">
    <location>
        <begin position="1"/>
        <end position="27"/>
    </location>
</feature>
<feature type="transmembrane region" description="Helical" evidence="2">
    <location>
        <begin position="296"/>
        <end position="317"/>
    </location>
</feature>
<feature type="transmembrane region" description="Helical" evidence="2">
    <location>
        <begin position="271"/>
        <end position="289"/>
    </location>
</feature>
<name>A0A6A6I1J6_9PLEO</name>
<feature type="compositionally biased region" description="Basic and acidic residues" evidence="1">
    <location>
        <begin position="421"/>
        <end position="433"/>
    </location>
</feature>
<feature type="transmembrane region" description="Helical" evidence="2">
    <location>
        <begin position="163"/>
        <end position="184"/>
    </location>
</feature>
<proteinExistence type="predicted"/>